<keyword evidence="2 7" id="KW-0813">Transport</keyword>
<evidence type="ECO:0000256" key="8">
    <source>
        <dbReference type="SAM" id="MobiDB-lite"/>
    </source>
</evidence>
<evidence type="ECO:0000256" key="5">
    <source>
        <dbReference type="ARBA" id="ARBA00022989"/>
    </source>
</evidence>
<feature type="region of interest" description="Disordered" evidence="8">
    <location>
        <begin position="251"/>
        <end position="272"/>
    </location>
</feature>
<dbReference type="SUPFAM" id="SSF161098">
    <property type="entry name" value="MetI-like"/>
    <property type="match status" value="1"/>
</dbReference>
<dbReference type="PANTHER" id="PTHR30450:SF1">
    <property type="entry name" value="D-METHIONINE TRANSPORT SYSTEM PERMEASE PROTEIN METI-RELATED"/>
    <property type="match status" value="1"/>
</dbReference>
<dbReference type="InterPro" id="IPR000515">
    <property type="entry name" value="MetI-like"/>
</dbReference>
<dbReference type="GO" id="GO:0048473">
    <property type="term" value="P:D-methionine transmembrane transport"/>
    <property type="evidence" value="ECO:0007669"/>
    <property type="project" value="TreeGrafter"/>
</dbReference>
<dbReference type="Pfam" id="PF00528">
    <property type="entry name" value="BPD_transp_1"/>
    <property type="match status" value="1"/>
</dbReference>
<keyword evidence="4 7" id="KW-0812">Transmembrane</keyword>
<feature type="transmembrane region" description="Helical" evidence="7">
    <location>
        <begin position="68"/>
        <end position="92"/>
    </location>
</feature>
<dbReference type="InterPro" id="IPR051322">
    <property type="entry name" value="AA_ABC_Transporter_Permease"/>
</dbReference>
<dbReference type="Proteomes" id="UP000824005">
    <property type="component" value="Unassembled WGS sequence"/>
</dbReference>
<proteinExistence type="inferred from homology"/>
<reference evidence="10" key="2">
    <citation type="submission" date="2021-04" db="EMBL/GenBank/DDBJ databases">
        <authorList>
            <person name="Gilroy R."/>
        </authorList>
    </citation>
    <scope>NUCLEOTIDE SEQUENCE</scope>
    <source>
        <strain evidence="10">ChiGjej1B1-98</strain>
    </source>
</reference>
<dbReference type="GO" id="GO:0005886">
    <property type="term" value="C:plasma membrane"/>
    <property type="evidence" value="ECO:0007669"/>
    <property type="project" value="UniProtKB-SubCell"/>
</dbReference>
<organism evidence="10 11">
    <name type="scientific">Candidatus Agrococcus pullicola</name>
    <dbReference type="NCBI Taxonomy" id="2838429"/>
    <lineage>
        <taxon>Bacteria</taxon>
        <taxon>Bacillati</taxon>
        <taxon>Actinomycetota</taxon>
        <taxon>Actinomycetes</taxon>
        <taxon>Micrococcales</taxon>
        <taxon>Microbacteriaceae</taxon>
        <taxon>Agrococcus</taxon>
    </lineage>
</organism>
<feature type="domain" description="ABC transmembrane type-1" evidence="9">
    <location>
        <begin position="21"/>
        <end position="224"/>
    </location>
</feature>
<evidence type="ECO:0000256" key="6">
    <source>
        <dbReference type="ARBA" id="ARBA00023136"/>
    </source>
</evidence>
<evidence type="ECO:0000259" key="9">
    <source>
        <dbReference type="PROSITE" id="PS50928"/>
    </source>
</evidence>
<comment type="caution">
    <text evidence="10">The sequence shown here is derived from an EMBL/GenBank/DDBJ whole genome shotgun (WGS) entry which is preliminary data.</text>
</comment>
<keyword evidence="6 7" id="KW-0472">Membrane</keyword>
<evidence type="ECO:0000256" key="1">
    <source>
        <dbReference type="ARBA" id="ARBA00004651"/>
    </source>
</evidence>
<evidence type="ECO:0000313" key="10">
    <source>
        <dbReference type="EMBL" id="HIY67300.1"/>
    </source>
</evidence>
<protein>
    <submittedName>
        <fullName evidence="10">ABC transporter permease</fullName>
    </submittedName>
</protein>
<feature type="transmembrane region" description="Helical" evidence="7">
    <location>
        <begin position="25"/>
        <end position="47"/>
    </location>
</feature>
<feature type="transmembrane region" description="Helical" evidence="7">
    <location>
        <begin position="202"/>
        <end position="227"/>
    </location>
</feature>
<keyword evidence="5 7" id="KW-1133">Transmembrane helix</keyword>
<feature type="transmembrane region" description="Helical" evidence="7">
    <location>
        <begin position="98"/>
        <end position="121"/>
    </location>
</feature>
<dbReference type="Gene3D" id="1.10.3720.10">
    <property type="entry name" value="MetI-like"/>
    <property type="match status" value="1"/>
</dbReference>
<dbReference type="EMBL" id="DXDC01000410">
    <property type="protein sequence ID" value="HIY67300.1"/>
    <property type="molecule type" value="Genomic_DNA"/>
</dbReference>
<evidence type="ECO:0000256" key="7">
    <source>
        <dbReference type="RuleBase" id="RU363032"/>
    </source>
</evidence>
<dbReference type="AlphaFoldDB" id="A0A9D1YXA6"/>
<reference evidence="10" key="1">
    <citation type="journal article" date="2021" name="PeerJ">
        <title>Extensive microbial diversity within the chicken gut microbiome revealed by metagenomics and culture.</title>
        <authorList>
            <person name="Gilroy R."/>
            <person name="Ravi A."/>
            <person name="Getino M."/>
            <person name="Pursley I."/>
            <person name="Horton D.L."/>
            <person name="Alikhan N.F."/>
            <person name="Baker D."/>
            <person name="Gharbi K."/>
            <person name="Hall N."/>
            <person name="Watson M."/>
            <person name="Adriaenssens E.M."/>
            <person name="Foster-Nyarko E."/>
            <person name="Jarju S."/>
            <person name="Secka A."/>
            <person name="Antonio M."/>
            <person name="Oren A."/>
            <person name="Chaudhuri R.R."/>
            <person name="La Ragione R."/>
            <person name="Hildebrand F."/>
            <person name="Pallen M.J."/>
        </authorList>
    </citation>
    <scope>NUCLEOTIDE SEQUENCE</scope>
    <source>
        <strain evidence="10">ChiGjej1B1-98</strain>
    </source>
</reference>
<accession>A0A9D1YXA6</accession>
<sequence length="272" mass="29605">MIDITSPEFWPELFWTLLAGTWETIYMVGIAMIITLIVGLPLGIVVVGTEKGRFLEAPFGQRWLGATLHHTITFIVNLGRSVPFIVLMIALIPVTRALLGSFVGTGPAILPLTVVAIPFFVRIVEIAIREVDPGLFEAAESLGASRWLTVRRVIMPQATPSIILGSATTLTSIINFSAMVGVVGGGGLGQVAVTYGQQRYSWVHIVFVILILFVLVQAIQGVLTALAKHYGLPVPRRRWFGRQRDAQDALLASEANIPHETPTDTSVEGDRK</sequence>
<evidence type="ECO:0000256" key="2">
    <source>
        <dbReference type="ARBA" id="ARBA00022448"/>
    </source>
</evidence>
<dbReference type="InterPro" id="IPR035906">
    <property type="entry name" value="MetI-like_sf"/>
</dbReference>
<evidence type="ECO:0000256" key="3">
    <source>
        <dbReference type="ARBA" id="ARBA00022475"/>
    </source>
</evidence>
<comment type="subcellular location">
    <subcellularLocation>
        <location evidence="1 7">Cell membrane</location>
        <topology evidence="1 7">Multi-pass membrane protein</topology>
    </subcellularLocation>
</comment>
<gene>
    <name evidence="10" type="ORF">H9830_13605</name>
</gene>
<dbReference type="CDD" id="cd06261">
    <property type="entry name" value="TM_PBP2"/>
    <property type="match status" value="1"/>
</dbReference>
<dbReference type="PANTHER" id="PTHR30450">
    <property type="entry name" value="ABC TRANSPORTER PERMEASE"/>
    <property type="match status" value="1"/>
</dbReference>
<keyword evidence="3" id="KW-1003">Cell membrane</keyword>
<evidence type="ECO:0000256" key="4">
    <source>
        <dbReference type="ARBA" id="ARBA00022692"/>
    </source>
</evidence>
<dbReference type="PROSITE" id="PS50928">
    <property type="entry name" value="ABC_TM1"/>
    <property type="match status" value="1"/>
</dbReference>
<comment type="similarity">
    <text evidence="7">Belongs to the binding-protein-dependent transport system permease family.</text>
</comment>
<evidence type="ECO:0000313" key="11">
    <source>
        <dbReference type="Proteomes" id="UP000824005"/>
    </source>
</evidence>
<name>A0A9D1YXA6_9MICO</name>